<sequence>MKKDVRIYPALLSEEGKYICVRFPDLPGCNTFGEGYADAIASARDALGGHLLCMEEDNDPIPVPSTVSGLKPEEGEVAVLIDVRMDILREEEANKSVSKNVTLPSWLNQLAMESKINFSNTLQEALREKLGV</sequence>
<dbReference type="InterPro" id="IPR035069">
    <property type="entry name" value="TTHA1013/TTHA0281-like"/>
</dbReference>
<dbReference type="EMBL" id="VSSQ01015504">
    <property type="protein sequence ID" value="MPM55927.1"/>
    <property type="molecule type" value="Genomic_DNA"/>
</dbReference>
<protein>
    <recommendedName>
        <fullName evidence="1">HicB-like antitoxin of toxin-antitoxin system domain-containing protein</fullName>
    </recommendedName>
</protein>
<accession>A0A645AS68</accession>
<dbReference type="SUPFAM" id="SSF143100">
    <property type="entry name" value="TTHA1013/TTHA0281-like"/>
    <property type="match status" value="1"/>
</dbReference>
<dbReference type="Pfam" id="PF15919">
    <property type="entry name" value="HicB_lk_antitox"/>
    <property type="match status" value="1"/>
</dbReference>
<dbReference type="Gene3D" id="3.30.160.250">
    <property type="match status" value="1"/>
</dbReference>
<evidence type="ECO:0000313" key="2">
    <source>
        <dbReference type="EMBL" id="MPM55927.1"/>
    </source>
</evidence>
<feature type="domain" description="HicB-like antitoxin of toxin-antitoxin system" evidence="1">
    <location>
        <begin position="11"/>
        <end position="107"/>
    </location>
</feature>
<comment type="caution">
    <text evidence="2">The sequence shown here is derived from an EMBL/GenBank/DDBJ whole genome shotgun (WGS) entry which is preliminary data.</text>
</comment>
<reference evidence="2" key="1">
    <citation type="submission" date="2019-08" db="EMBL/GenBank/DDBJ databases">
        <authorList>
            <person name="Kucharzyk K."/>
            <person name="Murdoch R.W."/>
            <person name="Higgins S."/>
            <person name="Loffler F."/>
        </authorList>
    </citation>
    <scope>NUCLEOTIDE SEQUENCE</scope>
</reference>
<name>A0A645AS68_9ZZZZ</name>
<organism evidence="2">
    <name type="scientific">bioreactor metagenome</name>
    <dbReference type="NCBI Taxonomy" id="1076179"/>
    <lineage>
        <taxon>unclassified sequences</taxon>
        <taxon>metagenomes</taxon>
        <taxon>ecological metagenomes</taxon>
    </lineage>
</organism>
<dbReference type="InterPro" id="IPR031807">
    <property type="entry name" value="HicB-like"/>
</dbReference>
<evidence type="ECO:0000259" key="1">
    <source>
        <dbReference type="Pfam" id="PF15919"/>
    </source>
</evidence>
<dbReference type="AlphaFoldDB" id="A0A645AS68"/>
<proteinExistence type="predicted"/>
<gene>
    <name evidence="2" type="ORF">SDC9_102725</name>
</gene>